<sequence>MEPKEAMKFKLSKSDALHYLWILASFIPLCAACYSTTQPSLQALAASHALESLAEDEAFSSLPRTAGKRKIQRHYLDYGIYIPIDDIILDLEGGTNIAQLKMLRKACGAGQTFVWIPLRFRFPMLGEKVFEWCLTMK</sequence>
<keyword evidence="2" id="KW-1185">Reference proteome</keyword>
<organism evidence="1 2">
    <name type="scientific">Pseudobacteriovorax antillogorgiicola</name>
    <dbReference type="NCBI Taxonomy" id="1513793"/>
    <lineage>
        <taxon>Bacteria</taxon>
        <taxon>Pseudomonadati</taxon>
        <taxon>Bdellovibrionota</taxon>
        <taxon>Oligoflexia</taxon>
        <taxon>Oligoflexales</taxon>
        <taxon>Pseudobacteriovoracaceae</taxon>
        <taxon>Pseudobacteriovorax</taxon>
    </lineage>
</organism>
<gene>
    <name evidence="1" type="ORF">SAMN06296036_101234</name>
</gene>
<evidence type="ECO:0000313" key="1">
    <source>
        <dbReference type="EMBL" id="SME89139.1"/>
    </source>
</evidence>
<dbReference type="EMBL" id="FWZT01000001">
    <property type="protein sequence ID" value="SME89139.1"/>
    <property type="molecule type" value="Genomic_DNA"/>
</dbReference>
<reference evidence="2" key="1">
    <citation type="submission" date="2017-04" db="EMBL/GenBank/DDBJ databases">
        <authorList>
            <person name="Varghese N."/>
            <person name="Submissions S."/>
        </authorList>
    </citation>
    <scope>NUCLEOTIDE SEQUENCE [LARGE SCALE GENOMIC DNA]</scope>
    <source>
        <strain evidence="2">RKEM611</strain>
    </source>
</reference>
<name>A0A1Y6B390_9BACT</name>
<protein>
    <submittedName>
        <fullName evidence="1">Uncharacterized protein</fullName>
    </submittedName>
</protein>
<proteinExistence type="predicted"/>
<dbReference type="AlphaFoldDB" id="A0A1Y6B390"/>
<dbReference type="Proteomes" id="UP000192907">
    <property type="component" value="Unassembled WGS sequence"/>
</dbReference>
<evidence type="ECO:0000313" key="2">
    <source>
        <dbReference type="Proteomes" id="UP000192907"/>
    </source>
</evidence>
<accession>A0A1Y6B390</accession>
<dbReference type="OrthoDB" id="10012879at2"/>
<dbReference type="STRING" id="1513793.SAMN06296036_101234"/>